<dbReference type="InterPro" id="IPR023606">
    <property type="entry name" value="CoA-Trfase_III_dom_1_sf"/>
</dbReference>
<keyword evidence="1 3" id="KW-0808">Transferase</keyword>
<evidence type="ECO:0000256" key="1">
    <source>
        <dbReference type="ARBA" id="ARBA00022679"/>
    </source>
</evidence>
<dbReference type="GeneID" id="80801847"/>
<keyword evidence="4" id="KW-1185">Reference proteome</keyword>
<dbReference type="Pfam" id="PF02515">
    <property type="entry name" value="CoA_transf_3"/>
    <property type="match status" value="2"/>
</dbReference>
<dbReference type="EMBL" id="PDEA01000001">
    <property type="protein sequence ID" value="PEH89658.1"/>
    <property type="molecule type" value="Genomic_DNA"/>
</dbReference>
<dbReference type="SUPFAM" id="SSF89796">
    <property type="entry name" value="CoA-transferase family III (CaiB/BaiF)"/>
    <property type="match status" value="2"/>
</dbReference>
<name>A0A2A7UWM8_COMTR</name>
<accession>A0A2A7UWM8</accession>
<dbReference type="Gene3D" id="3.40.50.10540">
    <property type="entry name" value="Crotonobetainyl-coa:carnitine coa-transferase, domain 1"/>
    <property type="match status" value="2"/>
</dbReference>
<dbReference type="RefSeq" id="WP_066532669.1">
    <property type="nucleotide sequence ID" value="NZ_PDEA01000001.1"/>
</dbReference>
<feature type="compositionally biased region" description="Low complexity" evidence="2">
    <location>
        <begin position="815"/>
        <end position="827"/>
    </location>
</feature>
<dbReference type="InterPro" id="IPR050483">
    <property type="entry name" value="CoA-transferase_III_domain"/>
</dbReference>
<dbReference type="PANTHER" id="PTHR48207">
    <property type="entry name" value="SUCCINATE--HYDROXYMETHYLGLUTARATE COA-TRANSFERASE"/>
    <property type="match status" value="1"/>
</dbReference>
<organism evidence="3 4">
    <name type="scientific">Comamonas terrigena</name>
    <dbReference type="NCBI Taxonomy" id="32013"/>
    <lineage>
        <taxon>Bacteria</taxon>
        <taxon>Pseudomonadati</taxon>
        <taxon>Pseudomonadota</taxon>
        <taxon>Betaproteobacteria</taxon>
        <taxon>Burkholderiales</taxon>
        <taxon>Comamonadaceae</taxon>
        <taxon>Comamonas</taxon>
    </lineage>
</organism>
<dbReference type="OrthoDB" id="9058532at2"/>
<sequence length="839" mass="89725">MQEPDMAQLALKGLRVLEVGGGAAVAYAGKLFADFGAEVIKVEPPQGDAWRQMPPLVVPQYGVAPESALFAWLNTNKRSVAADAAQPADRAWMGTLARSCDLVLDARALEQGLAALQQPLWTWGQAAGAATPPPMGVDFTWFGDSGPYKDFVATDATCRALAGAVHGSGPVEGAPHMPHDVHTGIVAGLGAFTVAVAAWMGRAQGSRRYVLSVQEAAFSVVEMEAGLVQDKAHAPRLGVNRFCTTHPASILQTRDGWIGIFTNTLAQWAGLCDAIGRPELGSDPRFFSGPDRMAHADLIDALLKDVFPSRSTQEWFALLTANKHPAVIVPTMAQLLEQAVHRERKAFVPVQLGAAQFEGPVLPQRLDAAGPLLGGRAPLLGADSAHYRAAGLQRAVPERAAAAAGQLPLAGLRVVDLTMGWAGPFASRMLADLGAEVIKVESASYPDWWRGTNYTEEFYRDRLYEKKSNFNLMNRGKFGITLDLTQAEGKRLLKELVHGADAVVENYSAEVLPKLGLDYAALRQVNPRVVMLSMPAFGLDNAWSNTRAYGGTLEQASGLPLYTGHADGPPAMTSYAYGDPMGGFNASAALLLGLLVQQATGQGRHINMSQVEGMLPLTAPFLIEQSLTGSVPERQGNRHAVHAPHGCYRCAGDDAWLVLSVADDAQWQALCRLLGRADWAADAALAHAPGRRARQAELDAGITQWTLGRSDDDAMQALQQAAVPAGAVRTLGQLLQDPHLQQRAFWRTVERPYVGSYISSTTIFRQDGRPMPMPRVAPTLGEHTHAVLQRLLQLKPEQLQALEASGVIGTEARAKAPGKAAANTAPRGQARPAKPAVCG</sequence>
<dbReference type="AlphaFoldDB" id="A0A2A7UWM8"/>
<dbReference type="InterPro" id="IPR044855">
    <property type="entry name" value="CoA-Trfase_III_dom3_sf"/>
</dbReference>
<evidence type="ECO:0000313" key="4">
    <source>
        <dbReference type="Proteomes" id="UP000220246"/>
    </source>
</evidence>
<protein>
    <submittedName>
        <fullName evidence="3">CoA transferase</fullName>
    </submittedName>
</protein>
<evidence type="ECO:0000313" key="3">
    <source>
        <dbReference type="EMBL" id="PEH89658.1"/>
    </source>
</evidence>
<dbReference type="InterPro" id="IPR003673">
    <property type="entry name" value="CoA-Trfase_fam_III"/>
</dbReference>
<gene>
    <name evidence="3" type="ORF">CRM82_14575</name>
</gene>
<proteinExistence type="predicted"/>
<reference evidence="4" key="1">
    <citation type="submission" date="2017-09" db="EMBL/GenBank/DDBJ databases">
        <title>FDA dAtabase for Regulatory Grade micrObial Sequences (FDA-ARGOS): Supporting development and validation of Infectious Disease Dx tests.</title>
        <authorList>
            <person name="Minogue T."/>
            <person name="Wolcott M."/>
            <person name="Wasieloski L."/>
            <person name="Aguilar W."/>
            <person name="Moore D."/>
            <person name="Tallon L."/>
            <person name="Sadzewicz L."/>
            <person name="Ott S."/>
            <person name="Zhao X."/>
            <person name="Nagaraj S."/>
            <person name="Vavikolanu K."/>
            <person name="Aluvathingal J."/>
            <person name="Nadendla S."/>
            <person name="Sichtig H."/>
        </authorList>
    </citation>
    <scope>NUCLEOTIDE SEQUENCE [LARGE SCALE GENOMIC DNA]</scope>
    <source>
        <strain evidence="4">FDAARGOS_394</strain>
    </source>
</reference>
<dbReference type="STRING" id="1219032.GCA_001515545_00271"/>
<dbReference type="GO" id="GO:0008410">
    <property type="term" value="F:CoA-transferase activity"/>
    <property type="evidence" value="ECO:0007669"/>
    <property type="project" value="TreeGrafter"/>
</dbReference>
<evidence type="ECO:0000256" key="2">
    <source>
        <dbReference type="SAM" id="MobiDB-lite"/>
    </source>
</evidence>
<dbReference type="PANTHER" id="PTHR48207:SF3">
    <property type="entry name" value="SUCCINATE--HYDROXYMETHYLGLUTARATE COA-TRANSFERASE"/>
    <property type="match status" value="1"/>
</dbReference>
<dbReference type="Gene3D" id="3.30.1540.10">
    <property type="entry name" value="formyl-coa transferase, domain 3"/>
    <property type="match status" value="2"/>
</dbReference>
<dbReference type="Proteomes" id="UP000220246">
    <property type="component" value="Unassembled WGS sequence"/>
</dbReference>
<feature type="region of interest" description="Disordered" evidence="2">
    <location>
        <begin position="812"/>
        <end position="839"/>
    </location>
</feature>
<comment type="caution">
    <text evidence="3">The sequence shown here is derived from an EMBL/GenBank/DDBJ whole genome shotgun (WGS) entry which is preliminary data.</text>
</comment>